<accession>A0A4Y2LJG4</accession>
<gene>
    <name evidence="1" type="ORF">AVEN_43812_1</name>
</gene>
<dbReference type="Proteomes" id="UP000499080">
    <property type="component" value="Unassembled WGS sequence"/>
</dbReference>
<dbReference type="AlphaFoldDB" id="A0A4Y2LJG4"/>
<organism evidence="1 2">
    <name type="scientific">Araneus ventricosus</name>
    <name type="common">Orbweaver spider</name>
    <name type="synonym">Epeira ventricosa</name>
    <dbReference type="NCBI Taxonomy" id="182803"/>
    <lineage>
        <taxon>Eukaryota</taxon>
        <taxon>Metazoa</taxon>
        <taxon>Ecdysozoa</taxon>
        <taxon>Arthropoda</taxon>
        <taxon>Chelicerata</taxon>
        <taxon>Arachnida</taxon>
        <taxon>Araneae</taxon>
        <taxon>Araneomorphae</taxon>
        <taxon>Entelegynae</taxon>
        <taxon>Araneoidea</taxon>
        <taxon>Araneidae</taxon>
        <taxon>Araneus</taxon>
    </lineage>
</organism>
<evidence type="ECO:0000313" key="2">
    <source>
        <dbReference type="Proteomes" id="UP000499080"/>
    </source>
</evidence>
<protein>
    <submittedName>
        <fullName evidence="1">Uncharacterized protein</fullName>
    </submittedName>
</protein>
<sequence length="103" mass="11514">MLEFYSMQSTTEHRQKLSMILKGLFPLIGKKAKEIVQIAKAVDGKGFSGMGEVKELIENDPPEVTIEAVNYLDLDDSESSDCEERIAEKDAETIRFCIGDSLK</sequence>
<comment type="caution">
    <text evidence="1">The sequence shown here is derived from an EMBL/GenBank/DDBJ whole genome shotgun (WGS) entry which is preliminary data.</text>
</comment>
<proteinExistence type="predicted"/>
<name>A0A4Y2LJG4_ARAVE</name>
<evidence type="ECO:0000313" key="1">
    <source>
        <dbReference type="EMBL" id="GBN14290.1"/>
    </source>
</evidence>
<reference evidence="1 2" key="1">
    <citation type="journal article" date="2019" name="Sci. Rep.">
        <title>Orb-weaving spider Araneus ventricosus genome elucidates the spidroin gene catalogue.</title>
        <authorList>
            <person name="Kono N."/>
            <person name="Nakamura H."/>
            <person name="Ohtoshi R."/>
            <person name="Moran D.A.P."/>
            <person name="Shinohara A."/>
            <person name="Yoshida Y."/>
            <person name="Fujiwara M."/>
            <person name="Mori M."/>
            <person name="Tomita M."/>
            <person name="Arakawa K."/>
        </authorList>
    </citation>
    <scope>NUCLEOTIDE SEQUENCE [LARGE SCALE GENOMIC DNA]</scope>
</reference>
<dbReference type="EMBL" id="BGPR01005886">
    <property type="protein sequence ID" value="GBN14290.1"/>
    <property type="molecule type" value="Genomic_DNA"/>
</dbReference>
<keyword evidence="2" id="KW-1185">Reference proteome</keyword>